<protein>
    <submittedName>
        <fullName evidence="1">Uncharacterized protein</fullName>
    </submittedName>
</protein>
<dbReference type="EMBL" id="AWWV01009369">
    <property type="protein sequence ID" value="OMO86910.1"/>
    <property type="molecule type" value="Genomic_DNA"/>
</dbReference>
<reference evidence="1 2" key="1">
    <citation type="submission" date="2013-09" db="EMBL/GenBank/DDBJ databases">
        <title>Corchorus capsularis genome sequencing.</title>
        <authorList>
            <person name="Alam M."/>
            <person name="Haque M.S."/>
            <person name="Islam M.S."/>
            <person name="Emdad E.M."/>
            <person name="Islam M.M."/>
            <person name="Ahmed B."/>
            <person name="Halim A."/>
            <person name="Hossen Q.M.M."/>
            <person name="Hossain M.Z."/>
            <person name="Ahmed R."/>
            <person name="Khan M.M."/>
            <person name="Islam R."/>
            <person name="Rashid M.M."/>
            <person name="Khan S.A."/>
            <person name="Rahman M.S."/>
            <person name="Alam M."/>
        </authorList>
    </citation>
    <scope>NUCLEOTIDE SEQUENCE [LARGE SCALE GENOMIC DNA]</scope>
    <source>
        <strain evidence="2">cv. CVL-1</strain>
        <tissue evidence="1">Whole seedling</tissue>
    </source>
</reference>
<dbReference type="AlphaFoldDB" id="A0A1R3IWK2"/>
<evidence type="ECO:0000313" key="2">
    <source>
        <dbReference type="Proteomes" id="UP000188268"/>
    </source>
</evidence>
<name>A0A1R3IWK2_COCAP</name>
<comment type="caution">
    <text evidence="1">The sequence shown here is derived from an EMBL/GenBank/DDBJ whole genome shotgun (WGS) entry which is preliminary data.</text>
</comment>
<accession>A0A1R3IWK2</accession>
<dbReference type="Proteomes" id="UP000188268">
    <property type="component" value="Unassembled WGS sequence"/>
</dbReference>
<proteinExistence type="predicted"/>
<keyword evidence="2" id="KW-1185">Reference proteome</keyword>
<dbReference type="Gramene" id="OMO86910">
    <property type="protein sequence ID" value="OMO86910"/>
    <property type="gene ID" value="CCACVL1_09390"/>
</dbReference>
<sequence>MTKNSGNNPITKKKYEIVTKEKVIVFIICLVPDEKEKEKVVVETAA</sequence>
<gene>
    <name evidence="1" type="ORF">CCACVL1_09390</name>
</gene>
<evidence type="ECO:0000313" key="1">
    <source>
        <dbReference type="EMBL" id="OMO86910.1"/>
    </source>
</evidence>
<organism evidence="1 2">
    <name type="scientific">Corchorus capsularis</name>
    <name type="common">Jute</name>
    <dbReference type="NCBI Taxonomy" id="210143"/>
    <lineage>
        <taxon>Eukaryota</taxon>
        <taxon>Viridiplantae</taxon>
        <taxon>Streptophyta</taxon>
        <taxon>Embryophyta</taxon>
        <taxon>Tracheophyta</taxon>
        <taxon>Spermatophyta</taxon>
        <taxon>Magnoliopsida</taxon>
        <taxon>eudicotyledons</taxon>
        <taxon>Gunneridae</taxon>
        <taxon>Pentapetalae</taxon>
        <taxon>rosids</taxon>
        <taxon>malvids</taxon>
        <taxon>Malvales</taxon>
        <taxon>Malvaceae</taxon>
        <taxon>Grewioideae</taxon>
        <taxon>Apeibeae</taxon>
        <taxon>Corchorus</taxon>
    </lineage>
</organism>